<dbReference type="SUPFAM" id="SSF47226">
    <property type="entry name" value="Histidine-containing phosphotransfer domain, HPT domain"/>
    <property type="match status" value="1"/>
</dbReference>
<dbReference type="Gene3D" id="2.30.30.40">
    <property type="entry name" value="SH3 Domains"/>
    <property type="match status" value="1"/>
</dbReference>
<keyword evidence="6" id="KW-0902">Two-component regulatory system</keyword>
<dbReference type="CDD" id="cd16916">
    <property type="entry name" value="HATPase_CheA-like"/>
    <property type="match status" value="1"/>
</dbReference>
<evidence type="ECO:0000259" key="9">
    <source>
        <dbReference type="PROSITE" id="PS50109"/>
    </source>
</evidence>
<protein>
    <recommendedName>
        <fullName evidence="2">histidine kinase</fullName>
        <ecNumber evidence="2">2.7.13.3</ecNumber>
    </recommendedName>
</protein>
<dbReference type="CDD" id="cd00088">
    <property type="entry name" value="HPT"/>
    <property type="match status" value="1"/>
</dbReference>
<feature type="domain" description="Histidine kinase" evidence="9">
    <location>
        <begin position="357"/>
        <end position="581"/>
    </location>
</feature>
<feature type="compositionally biased region" description="Low complexity" evidence="8">
    <location>
        <begin position="293"/>
        <end position="332"/>
    </location>
</feature>
<evidence type="ECO:0000256" key="4">
    <source>
        <dbReference type="ARBA" id="ARBA00022679"/>
    </source>
</evidence>
<feature type="modified residue" description="Phosphohistidine" evidence="7">
    <location>
        <position position="49"/>
    </location>
</feature>
<dbReference type="InterPro" id="IPR051315">
    <property type="entry name" value="Bact_Chemotaxis_CheA"/>
</dbReference>
<dbReference type="CDD" id="cd00731">
    <property type="entry name" value="CheA_reg"/>
    <property type="match status" value="1"/>
</dbReference>
<name>A0ABU9MVM6_9GAMM</name>
<dbReference type="InterPro" id="IPR005467">
    <property type="entry name" value="His_kinase_dom"/>
</dbReference>
<dbReference type="InterPro" id="IPR036061">
    <property type="entry name" value="CheW-like_dom_sf"/>
</dbReference>
<dbReference type="Pfam" id="PF02518">
    <property type="entry name" value="HATPase_c"/>
    <property type="match status" value="1"/>
</dbReference>
<dbReference type="EC" id="2.7.13.3" evidence="2"/>
<evidence type="ECO:0000256" key="1">
    <source>
        <dbReference type="ARBA" id="ARBA00000085"/>
    </source>
</evidence>
<evidence type="ECO:0000256" key="8">
    <source>
        <dbReference type="SAM" id="MobiDB-lite"/>
    </source>
</evidence>
<evidence type="ECO:0000256" key="5">
    <source>
        <dbReference type="ARBA" id="ARBA00022777"/>
    </source>
</evidence>
<dbReference type="Pfam" id="PF02895">
    <property type="entry name" value="H-kinase_dim"/>
    <property type="match status" value="1"/>
</dbReference>
<comment type="catalytic activity">
    <reaction evidence="1">
        <text>ATP + protein L-histidine = ADP + protein N-phospho-L-histidine.</text>
        <dbReference type="EC" id="2.7.13.3"/>
    </reaction>
</comment>
<dbReference type="InterPro" id="IPR004358">
    <property type="entry name" value="Sig_transdc_His_kin-like_C"/>
</dbReference>
<evidence type="ECO:0000259" key="10">
    <source>
        <dbReference type="PROSITE" id="PS50851"/>
    </source>
</evidence>
<dbReference type="InterPro" id="IPR008207">
    <property type="entry name" value="Sig_transdc_His_kin_Hpt_dom"/>
</dbReference>
<dbReference type="SMART" id="SM01231">
    <property type="entry name" value="H-kinase_dim"/>
    <property type="match status" value="1"/>
</dbReference>
<evidence type="ECO:0000256" key="2">
    <source>
        <dbReference type="ARBA" id="ARBA00012438"/>
    </source>
</evidence>
<evidence type="ECO:0000256" key="7">
    <source>
        <dbReference type="PROSITE-ProRule" id="PRU00110"/>
    </source>
</evidence>
<feature type="domain" description="CheW-like" evidence="10">
    <location>
        <begin position="583"/>
        <end position="718"/>
    </location>
</feature>
<dbReference type="SMART" id="SM00073">
    <property type="entry name" value="HPT"/>
    <property type="match status" value="1"/>
</dbReference>
<comment type="caution">
    <text evidence="12">The sequence shown here is derived from an EMBL/GenBank/DDBJ whole genome shotgun (WGS) entry which is preliminary data.</text>
</comment>
<dbReference type="PROSITE" id="PS50851">
    <property type="entry name" value="CHEW"/>
    <property type="match status" value="1"/>
</dbReference>
<dbReference type="PRINTS" id="PR00344">
    <property type="entry name" value="BCTRLSENSOR"/>
</dbReference>
<reference evidence="12 13" key="1">
    <citation type="submission" date="2024-03" db="EMBL/GenBank/DDBJ databases">
        <title>Pseudoalteromonas qingdaonensis sp. nov., isolated from the intestines of marine benthic organisms.</title>
        <authorList>
            <person name="Lin X."/>
            <person name="Fang S."/>
            <person name="Hu X."/>
        </authorList>
    </citation>
    <scope>NUCLEOTIDE SEQUENCE [LARGE SCALE GENOMIC DNA]</scope>
    <source>
        <strain evidence="12 13">YIC-827</strain>
    </source>
</reference>
<dbReference type="InterPro" id="IPR036097">
    <property type="entry name" value="HisK_dim/P_sf"/>
</dbReference>
<dbReference type="InterPro" id="IPR037006">
    <property type="entry name" value="CheA-like_homodim_sf"/>
</dbReference>
<dbReference type="InterPro" id="IPR004105">
    <property type="entry name" value="CheA-like_dim"/>
</dbReference>
<dbReference type="InterPro" id="IPR002545">
    <property type="entry name" value="CheW-lke_dom"/>
</dbReference>
<dbReference type="SMART" id="SM00387">
    <property type="entry name" value="HATPase_c"/>
    <property type="match status" value="1"/>
</dbReference>
<dbReference type="InterPro" id="IPR003594">
    <property type="entry name" value="HATPase_dom"/>
</dbReference>
<dbReference type="Pfam" id="PF01584">
    <property type="entry name" value="CheW"/>
    <property type="match status" value="1"/>
</dbReference>
<keyword evidence="4 12" id="KW-0808">Transferase</keyword>
<dbReference type="SUPFAM" id="SSF50341">
    <property type="entry name" value="CheW-like"/>
    <property type="match status" value="1"/>
</dbReference>
<dbReference type="PANTHER" id="PTHR43395">
    <property type="entry name" value="SENSOR HISTIDINE KINASE CHEA"/>
    <property type="match status" value="1"/>
</dbReference>
<dbReference type="RefSeq" id="WP_342677900.1">
    <property type="nucleotide sequence ID" value="NZ_JBCGCU010000007.1"/>
</dbReference>
<dbReference type="SMART" id="SM00260">
    <property type="entry name" value="CheW"/>
    <property type="match status" value="1"/>
</dbReference>
<keyword evidence="13" id="KW-1185">Reference proteome</keyword>
<accession>A0ABU9MVM6</accession>
<dbReference type="GO" id="GO:0004673">
    <property type="term" value="F:protein histidine kinase activity"/>
    <property type="evidence" value="ECO:0007669"/>
    <property type="project" value="UniProtKB-EC"/>
</dbReference>
<dbReference type="Proteomes" id="UP001447008">
    <property type="component" value="Unassembled WGS sequence"/>
</dbReference>
<proteinExistence type="predicted"/>
<dbReference type="Gene3D" id="3.30.565.10">
    <property type="entry name" value="Histidine kinase-like ATPase, C-terminal domain"/>
    <property type="match status" value="1"/>
</dbReference>
<feature type="region of interest" description="Disordered" evidence="8">
    <location>
        <begin position="269"/>
        <end position="333"/>
    </location>
</feature>
<sequence>MSFEVDEDILQDFLVEAGEILEQLSEQLVELENNPEDKDLLNAIFRGFHTVKGGAGFLAMNELVDACHGAENVFDILRQGQRRVSAELMDVILQALDTINEMFAQIQQREQPEPANPELLAVLHQLSEPETADEALTTPAPVVEPAVEPEPVAVEDAAMTFMDESGAGIDEISEDEFDALLDELHGVGKGPGNEESVDNAATIDASDDDITDDEFDALLDELHGPGNFGTLSPTTSAADIETAPDETYTASNSDDEEISEDEFDALLDELHGKGNGPTALANPAPVASSPAEPKVASAATPTSTPAPVAATAKPLAQSADKPAAKAPAAPAAETTLRVDTKRLDQIMNMVGELVLVRNRLLTLANSSNSEEMGKAIANLDVVTADLQGAVMATRMQPIKKVFGRFPRVVRDLARSLQKDISLVLEGEDTDLDKNLVEALADPLVHLVRNSVDHGIEMPDVREQAGKSRTGLVKLSASQEGDHILLSIQDDGAGMDAEKLKNIAINKGVLDADQAARLSDNEAYNLIFAPGFSTKEQISDISGRGVGMDVVKTKISQLNGSINIESQLGVGTRLDIKVPLTLAILPTLMVVVGEQTFALPLAAVNEIFHLDLTKTNVVDGQLTIIVRNKALPLFYLEHWLVKGADRTQRKAKGHVVIVQIGTQQVGFVVDSLIGQEEVVIKPLDALLQGTPGMAGATITSDGGIALILDVPSMLKHYAGRSSVN</sequence>
<evidence type="ECO:0000256" key="6">
    <source>
        <dbReference type="ARBA" id="ARBA00023012"/>
    </source>
</evidence>
<dbReference type="PANTHER" id="PTHR43395:SF1">
    <property type="entry name" value="CHEMOTAXIS PROTEIN CHEA"/>
    <property type="match status" value="1"/>
</dbReference>
<dbReference type="SUPFAM" id="SSF55874">
    <property type="entry name" value="ATPase domain of HSP90 chaperone/DNA topoisomerase II/histidine kinase"/>
    <property type="match status" value="1"/>
</dbReference>
<dbReference type="SUPFAM" id="SSF47384">
    <property type="entry name" value="Homodimeric domain of signal transducing histidine kinase"/>
    <property type="match status" value="1"/>
</dbReference>
<keyword evidence="3 7" id="KW-0597">Phosphoprotein</keyword>
<dbReference type="Gene3D" id="1.20.120.160">
    <property type="entry name" value="HPT domain"/>
    <property type="match status" value="1"/>
</dbReference>
<evidence type="ECO:0000256" key="3">
    <source>
        <dbReference type="ARBA" id="ARBA00022553"/>
    </source>
</evidence>
<feature type="domain" description="HPt" evidence="11">
    <location>
        <begin position="2"/>
        <end position="106"/>
    </location>
</feature>
<dbReference type="PROSITE" id="PS50894">
    <property type="entry name" value="HPT"/>
    <property type="match status" value="1"/>
</dbReference>
<dbReference type="Pfam" id="PF01627">
    <property type="entry name" value="Hpt"/>
    <property type="match status" value="1"/>
</dbReference>
<keyword evidence="5" id="KW-0418">Kinase</keyword>
<dbReference type="Gene3D" id="1.10.287.560">
    <property type="entry name" value="Histidine kinase CheA-like, homodimeric domain"/>
    <property type="match status" value="1"/>
</dbReference>
<dbReference type="EMBL" id="JBCGCU010000007">
    <property type="protein sequence ID" value="MEM0515337.1"/>
    <property type="molecule type" value="Genomic_DNA"/>
</dbReference>
<evidence type="ECO:0000259" key="11">
    <source>
        <dbReference type="PROSITE" id="PS50894"/>
    </source>
</evidence>
<gene>
    <name evidence="12" type="ORF">WCN91_07810</name>
</gene>
<dbReference type="InterPro" id="IPR036890">
    <property type="entry name" value="HATPase_C_sf"/>
</dbReference>
<dbReference type="InterPro" id="IPR036641">
    <property type="entry name" value="HPT_dom_sf"/>
</dbReference>
<evidence type="ECO:0000313" key="12">
    <source>
        <dbReference type="EMBL" id="MEM0515337.1"/>
    </source>
</evidence>
<dbReference type="PROSITE" id="PS50109">
    <property type="entry name" value="HIS_KIN"/>
    <property type="match status" value="1"/>
</dbReference>
<organism evidence="12 13">
    <name type="scientific">Pseudoalteromonas qingdaonensis</name>
    <dbReference type="NCBI Taxonomy" id="3131913"/>
    <lineage>
        <taxon>Bacteria</taxon>
        <taxon>Pseudomonadati</taxon>
        <taxon>Pseudomonadota</taxon>
        <taxon>Gammaproteobacteria</taxon>
        <taxon>Alteromonadales</taxon>
        <taxon>Pseudoalteromonadaceae</taxon>
        <taxon>Pseudoalteromonas</taxon>
    </lineage>
</organism>
<evidence type="ECO:0000313" key="13">
    <source>
        <dbReference type="Proteomes" id="UP001447008"/>
    </source>
</evidence>